<evidence type="ECO:0008006" key="3">
    <source>
        <dbReference type="Google" id="ProtNLM"/>
    </source>
</evidence>
<dbReference type="AlphaFoldDB" id="A0A1M6FM15"/>
<organism evidence="1 2">
    <name type="scientific">Dethiosulfatibacter aminovorans DSM 17477</name>
    <dbReference type="NCBI Taxonomy" id="1121476"/>
    <lineage>
        <taxon>Bacteria</taxon>
        <taxon>Bacillati</taxon>
        <taxon>Bacillota</taxon>
        <taxon>Tissierellia</taxon>
        <taxon>Dethiosulfatibacter</taxon>
    </lineage>
</organism>
<dbReference type="NCBIfam" id="NF040745">
    <property type="entry name" value="accessory_GlmL"/>
    <property type="match status" value="1"/>
</dbReference>
<dbReference type="InterPro" id="IPR006230">
    <property type="entry name" value="MutL"/>
</dbReference>
<dbReference type="SUPFAM" id="SSF53067">
    <property type="entry name" value="Actin-like ATPase domain"/>
    <property type="match status" value="1"/>
</dbReference>
<dbReference type="STRING" id="1121476.SAMN02745751_01464"/>
<keyword evidence="2" id="KW-1185">Reference proteome</keyword>
<gene>
    <name evidence="1" type="ORF">SAMN02745751_01464</name>
</gene>
<reference evidence="1 2" key="1">
    <citation type="submission" date="2016-11" db="EMBL/GenBank/DDBJ databases">
        <authorList>
            <person name="Jaros S."/>
            <person name="Januszkiewicz K."/>
            <person name="Wedrychowicz H."/>
        </authorList>
    </citation>
    <scope>NUCLEOTIDE SEQUENCE [LARGE SCALE GENOMIC DNA]</scope>
    <source>
        <strain evidence="1 2">DSM 17477</strain>
    </source>
</reference>
<dbReference type="NCBIfam" id="TIGR01319">
    <property type="entry name" value="glmL_fam"/>
    <property type="match status" value="1"/>
</dbReference>
<dbReference type="OrthoDB" id="9769453at2"/>
<dbReference type="PIRSF" id="PIRSF004729">
    <property type="entry name" value="MutL"/>
    <property type="match status" value="1"/>
</dbReference>
<protein>
    <recommendedName>
        <fullName evidence="3">MutL protein</fullName>
    </recommendedName>
</protein>
<name>A0A1M6FM15_9FIRM</name>
<evidence type="ECO:0000313" key="1">
    <source>
        <dbReference type="EMBL" id="SHI98649.1"/>
    </source>
</evidence>
<evidence type="ECO:0000313" key="2">
    <source>
        <dbReference type="Proteomes" id="UP000184052"/>
    </source>
</evidence>
<sequence length="463" mass="50596">MKAVLLIDFGSTYTKMTAVDIDNDEIIAVASSETTVDTNIMEGYYKAFEKIEKQTEDTEIEYVEKLACSSAAGGLKMISIGLVQNLTSEAAKRAALGAGSKVYKTYSHELSCREIKDIVEEKPDIILLAGGTDGGNKSCIVKNAELLSGEIGDIPIVLSGNKNAVDHIENVFDEKGIYYKITENVMPRLNVLNVEPAREAIRDVFMEKIIDAKGLGEAEKEIDNIMMPTPTAVLKAVNLLADGTNEEEGIGEILVVDIGGATTDVHSISKGYPTKSGVVFKGLQEPYAKRTVEGDLGMRESAISLYESAGFVKMKKFMEGECIDIKKRCEYLSRNRGLIPQTEEDMIVDETICTTAVGMAIERHIGVMTAEYTPMGVVYSQEGKDLTETGYVLGTGGAIVKSRNPGKILRSGLESIGDQKYLKPEKPEYLLDRDYILSAMGLLSERYPNKALKLLKKHIVNIG</sequence>
<dbReference type="EMBL" id="FQZL01000009">
    <property type="protein sequence ID" value="SHI98649.1"/>
    <property type="molecule type" value="Genomic_DNA"/>
</dbReference>
<accession>A0A1M6FM15</accession>
<dbReference type="InterPro" id="IPR043129">
    <property type="entry name" value="ATPase_NBD"/>
</dbReference>
<proteinExistence type="predicted"/>
<dbReference type="Pfam" id="PF13941">
    <property type="entry name" value="MutL"/>
    <property type="match status" value="1"/>
</dbReference>
<dbReference type="RefSeq" id="WP_073048937.1">
    <property type="nucleotide sequence ID" value="NZ_FQZL01000009.1"/>
</dbReference>
<dbReference type="Proteomes" id="UP000184052">
    <property type="component" value="Unassembled WGS sequence"/>
</dbReference>